<dbReference type="Pfam" id="PF07466">
    <property type="entry name" value="DUF1517"/>
    <property type="match status" value="1"/>
</dbReference>
<keyword evidence="2" id="KW-0472">Membrane</keyword>
<dbReference type="EMBL" id="CP042326">
    <property type="protein sequence ID" value="QDZ38690.1"/>
    <property type="molecule type" value="Genomic_DNA"/>
</dbReference>
<feature type="region of interest" description="Disordered" evidence="1">
    <location>
        <begin position="63"/>
        <end position="86"/>
    </location>
</feature>
<keyword evidence="2" id="KW-1133">Transmembrane helix</keyword>
<dbReference type="RefSeq" id="WP_146294301.1">
    <property type="nucleotide sequence ID" value="NZ_CP042326.1"/>
</dbReference>
<keyword evidence="3" id="KW-0732">Signal</keyword>
<feature type="signal peptide" evidence="3">
    <location>
        <begin position="1"/>
        <end position="33"/>
    </location>
</feature>
<organism evidence="4 5">
    <name type="scientific">Euhalothece natronophila Z-M001</name>
    <dbReference type="NCBI Taxonomy" id="522448"/>
    <lineage>
        <taxon>Bacteria</taxon>
        <taxon>Bacillati</taxon>
        <taxon>Cyanobacteriota</taxon>
        <taxon>Cyanophyceae</taxon>
        <taxon>Oscillatoriophycideae</taxon>
        <taxon>Chroococcales</taxon>
        <taxon>Halothecacae</taxon>
        <taxon>Halothece cluster</taxon>
        <taxon>Euhalothece</taxon>
    </lineage>
</organism>
<protein>
    <submittedName>
        <fullName evidence="4">DUF1517 domain-containing protein</fullName>
    </submittedName>
</protein>
<evidence type="ECO:0000256" key="3">
    <source>
        <dbReference type="SAM" id="SignalP"/>
    </source>
</evidence>
<dbReference type="KEGG" id="enn:FRE64_01265"/>
<dbReference type="Proteomes" id="UP000318453">
    <property type="component" value="Chromosome"/>
</dbReference>
<accession>A0A5B8NK02</accession>
<keyword evidence="5" id="KW-1185">Reference proteome</keyword>
<dbReference type="InterPro" id="IPR010903">
    <property type="entry name" value="DUF1517"/>
</dbReference>
<dbReference type="PANTHER" id="PTHR33975">
    <property type="entry name" value="MYELIN-ASSOCIATED OLIGODENDROCYTE BASIC PROTEIN"/>
    <property type="match status" value="1"/>
</dbReference>
<feature type="transmembrane region" description="Helical" evidence="2">
    <location>
        <begin position="98"/>
        <end position="125"/>
    </location>
</feature>
<dbReference type="PANTHER" id="PTHR33975:SF2">
    <property type="entry name" value="MYELIN-ASSOCIATED OLIGODENDROCYTE BASIC PROTEIN"/>
    <property type="match status" value="1"/>
</dbReference>
<reference evidence="4" key="1">
    <citation type="submission" date="2019-08" db="EMBL/GenBank/DDBJ databases">
        <title>Carotenoids and Carotenoid Binding Proteins in the Halophilic Cyanobacterium Euhalothece sp. ZM00.</title>
        <authorList>
            <person name="Cho S.M."/>
            <person name="Song J.Y."/>
            <person name="Park Y.-I."/>
        </authorList>
    </citation>
    <scope>NUCLEOTIDE SEQUENCE [LARGE SCALE GENOMIC DNA]</scope>
    <source>
        <strain evidence="4">Z-M001</strain>
    </source>
</reference>
<feature type="chain" id="PRO_5022665865" evidence="3">
    <location>
        <begin position="34"/>
        <end position="329"/>
    </location>
</feature>
<keyword evidence="2" id="KW-0812">Transmembrane</keyword>
<evidence type="ECO:0000313" key="4">
    <source>
        <dbReference type="EMBL" id="QDZ38690.1"/>
    </source>
</evidence>
<evidence type="ECO:0000256" key="2">
    <source>
        <dbReference type="SAM" id="Phobius"/>
    </source>
</evidence>
<name>A0A5B8NK02_9CHRO</name>
<dbReference type="AlphaFoldDB" id="A0A5B8NK02"/>
<dbReference type="OrthoDB" id="459043at2"/>
<dbReference type="InterPro" id="IPR053023">
    <property type="entry name" value="FLAP_modulator"/>
</dbReference>
<dbReference type="PIRSF" id="PIRSF037221">
    <property type="entry name" value="DUF1517"/>
    <property type="match status" value="1"/>
</dbReference>
<gene>
    <name evidence="4" type="ORF">FRE64_01265</name>
</gene>
<evidence type="ECO:0000256" key="1">
    <source>
        <dbReference type="SAM" id="MobiDB-lite"/>
    </source>
</evidence>
<sequence>MFRNISWKRFLKSVALVTLALTFIFTNVSSALASPSSERTDSINKATLENSIESEALIARRSGGRIGGGGFSRPSPSSPSRGGGSRGGGFGGGFGFPFLLPFFGFGGFGSIFTILIFFAVANFLVRSFQNSGFGGGGDGGVATTNPKVTVSKVQVGLLADAKELQQELNDLAQKSDTGTASGRARVLQEGTLALLRHPEYWVYAKSESNVSRLEEAEAQFNRLALSERSKYSEETLSNVESQFRRSESETTTAESPAEYIVVTILAGVQGKSELPDVKNADNLRQALRQLGSASSDTLLAVEIIWTPQAEGDTLSNDDLLATYPDLQPL</sequence>
<evidence type="ECO:0000313" key="5">
    <source>
        <dbReference type="Proteomes" id="UP000318453"/>
    </source>
</evidence>
<proteinExistence type="predicted"/>